<sequence>MGELAYILRPRRSVSDEEPQGPSPGKRPPERKLTASKKKPWQKRLIVSAMAKILLGTFQCPL</sequence>
<gene>
    <name evidence="2" type="ORF">AMD00_10760</name>
</gene>
<dbReference type="Proteomes" id="UP000036867">
    <property type="component" value="Unassembled WGS sequence"/>
</dbReference>
<evidence type="ECO:0000313" key="3">
    <source>
        <dbReference type="Proteomes" id="UP000036867"/>
    </source>
</evidence>
<keyword evidence="3" id="KW-1185">Reference proteome</keyword>
<accession>A0A0M0LCS3</accession>
<dbReference type="EMBL" id="LILB01000005">
    <property type="protein sequence ID" value="KOO48889.1"/>
    <property type="molecule type" value="Genomic_DNA"/>
</dbReference>
<name>A0A0M0LCS3_9BACL</name>
<comment type="caution">
    <text evidence="2">The sequence shown here is derived from an EMBL/GenBank/DDBJ whole genome shotgun (WGS) entry which is preliminary data.</text>
</comment>
<proteinExistence type="predicted"/>
<reference evidence="3" key="1">
    <citation type="submission" date="2015-08" db="EMBL/GenBank/DDBJ databases">
        <title>Fjat-10028 dsm 16317.</title>
        <authorList>
            <person name="Liu B."/>
            <person name="Wang J."/>
            <person name="Zhu Y."/>
            <person name="Liu G."/>
            <person name="Chen Q."/>
            <person name="Chen Z."/>
            <person name="Lan J."/>
            <person name="Che J."/>
            <person name="Ge C."/>
            <person name="Shi H."/>
            <person name="Pan Z."/>
            <person name="Liu X."/>
        </authorList>
    </citation>
    <scope>NUCLEOTIDE SEQUENCE [LARGE SCALE GENOMIC DNA]</scope>
    <source>
        <strain evidence="3">DSM 16317</strain>
    </source>
</reference>
<dbReference type="STRING" id="263475.AMD00_10760"/>
<evidence type="ECO:0000256" key="1">
    <source>
        <dbReference type="SAM" id="MobiDB-lite"/>
    </source>
</evidence>
<organism evidence="2 3">
    <name type="scientific">Viridibacillus arvi</name>
    <dbReference type="NCBI Taxonomy" id="263475"/>
    <lineage>
        <taxon>Bacteria</taxon>
        <taxon>Bacillati</taxon>
        <taxon>Bacillota</taxon>
        <taxon>Bacilli</taxon>
        <taxon>Bacillales</taxon>
        <taxon>Caryophanaceae</taxon>
        <taxon>Viridibacillus</taxon>
    </lineage>
</organism>
<feature type="region of interest" description="Disordered" evidence="1">
    <location>
        <begin position="1"/>
        <end position="39"/>
    </location>
</feature>
<dbReference type="AlphaFoldDB" id="A0A0M0LCS3"/>
<protein>
    <submittedName>
        <fullName evidence="2">Uncharacterized protein</fullName>
    </submittedName>
</protein>
<evidence type="ECO:0000313" key="2">
    <source>
        <dbReference type="EMBL" id="KOO48889.1"/>
    </source>
</evidence>